<organism evidence="1 2">
    <name type="scientific">Dibothriocephalus latus</name>
    <name type="common">Fish tapeworm</name>
    <name type="synonym">Diphyllobothrium latum</name>
    <dbReference type="NCBI Taxonomy" id="60516"/>
    <lineage>
        <taxon>Eukaryota</taxon>
        <taxon>Metazoa</taxon>
        <taxon>Spiralia</taxon>
        <taxon>Lophotrochozoa</taxon>
        <taxon>Platyhelminthes</taxon>
        <taxon>Cestoda</taxon>
        <taxon>Eucestoda</taxon>
        <taxon>Diphyllobothriidea</taxon>
        <taxon>Diphyllobothriidae</taxon>
        <taxon>Dibothriocephalus</taxon>
    </lineage>
</organism>
<dbReference type="EMBL" id="UYRU01088015">
    <property type="protein sequence ID" value="VDN35966.1"/>
    <property type="molecule type" value="Genomic_DNA"/>
</dbReference>
<dbReference type="AlphaFoldDB" id="A0A3P7QYI7"/>
<reference evidence="1 2" key="1">
    <citation type="submission" date="2018-11" db="EMBL/GenBank/DDBJ databases">
        <authorList>
            <consortium name="Pathogen Informatics"/>
        </authorList>
    </citation>
    <scope>NUCLEOTIDE SEQUENCE [LARGE SCALE GENOMIC DNA]</scope>
</reference>
<evidence type="ECO:0000313" key="1">
    <source>
        <dbReference type="EMBL" id="VDN35966.1"/>
    </source>
</evidence>
<dbReference type="Proteomes" id="UP000281553">
    <property type="component" value="Unassembled WGS sequence"/>
</dbReference>
<dbReference type="OrthoDB" id="6250351at2759"/>
<protein>
    <submittedName>
        <fullName evidence="1">Uncharacterized protein</fullName>
    </submittedName>
</protein>
<gene>
    <name evidence="1" type="ORF">DILT_LOCUS16910</name>
</gene>
<name>A0A3P7QYI7_DIBLA</name>
<proteinExistence type="predicted"/>
<sequence length="96" mass="10888">MEKKAYAKSMEEAMRKLDEEINAEKKKLMDEFTIWKANVFLPEIEEKAICANRAEREKRMIADNVTVRISGILEDPVNGVAKSQGGELWVKFIAGG</sequence>
<keyword evidence="2" id="KW-1185">Reference proteome</keyword>
<accession>A0A3P7QYI7</accession>
<evidence type="ECO:0000313" key="2">
    <source>
        <dbReference type="Proteomes" id="UP000281553"/>
    </source>
</evidence>